<evidence type="ECO:0000259" key="8">
    <source>
        <dbReference type="Pfam" id="PF09335"/>
    </source>
</evidence>
<organism evidence="9 10">
    <name type="scientific">Amycolatopsis suaedae</name>
    <dbReference type="NCBI Taxonomy" id="2510978"/>
    <lineage>
        <taxon>Bacteria</taxon>
        <taxon>Bacillati</taxon>
        <taxon>Actinomycetota</taxon>
        <taxon>Actinomycetes</taxon>
        <taxon>Pseudonocardiales</taxon>
        <taxon>Pseudonocardiaceae</taxon>
        <taxon>Amycolatopsis</taxon>
    </lineage>
</organism>
<feature type="transmembrane region" description="Helical" evidence="7">
    <location>
        <begin position="19"/>
        <end position="37"/>
    </location>
</feature>
<reference evidence="9 10" key="1">
    <citation type="submission" date="2019-02" db="EMBL/GenBank/DDBJ databases">
        <title>Draft genome sequence of Amycolatopsis sp. 8-3EHSu isolated from roots of Suaeda maritima.</title>
        <authorList>
            <person name="Duangmal K."/>
            <person name="Chantavorakit T."/>
        </authorList>
    </citation>
    <scope>NUCLEOTIDE SEQUENCE [LARGE SCALE GENOMIC DNA]</scope>
    <source>
        <strain evidence="9 10">8-3EHSu</strain>
    </source>
</reference>
<dbReference type="PANTHER" id="PTHR30353">
    <property type="entry name" value="INNER MEMBRANE PROTEIN DEDA-RELATED"/>
    <property type="match status" value="1"/>
</dbReference>
<feature type="domain" description="VTT" evidence="8">
    <location>
        <begin position="38"/>
        <end position="164"/>
    </location>
</feature>
<dbReference type="RefSeq" id="WP_130475176.1">
    <property type="nucleotide sequence ID" value="NZ_SFCC01000004.1"/>
</dbReference>
<dbReference type="PANTHER" id="PTHR30353:SF0">
    <property type="entry name" value="TRANSMEMBRANE PROTEIN"/>
    <property type="match status" value="1"/>
</dbReference>
<feature type="transmembrane region" description="Helical" evidence="7">
    <location>
        <begin position="176"/>
        <end position="195"/>
    </location>
</feature>
<evidence type="ECO:0000256" key="7">
    <source>
        <dbReference type="RuleBase" id="RU367016"/>
    </source>
</evidence>
<evidence type="ECO:0000256" key="3">
    <source>
        <dbReference type="ARBA" id="ARBA00022475"/>
    </source>
</evidence>
<evidence type="ECO:0000256" key="1">
    <source>
        <dbReference type="ARBA" id="ARBA00004651"/>
    </source>
</evidence>
<dbReference type="AlphaFoldDB" id="A0A4V2EMB3"/>
<evidence type="ECO:0000313" key="9">
    <source>
        <dbReference type="EMBL" id="RZQ64465.1"/>
    </source>
</evidence>
<dbReference type="Proteomes" id="UP000292003">
    <property type="component" value="Unassembled WGS sequence"/>
</dbReference>
<gene>
    <name evidence="9" type="ORF">EWH70_10125</name>
</gene>
<dbReference type="InterPro" id="IPR032818">
    <property type="entry name" value="DedA-like"/>
</dbReference>
<evidence type="ECO:0000256" key="4">
    <source>
        <dbReference type="ARBA" id="ARBA00022692"/>
    </source>
</evidence>
<name>A0A4V2EMB3_9PSEU</name>
<comment type="subcellular location">
    <subcellularLocation>
        <location evidence="1 7">Cell membrane</location>
        <topology evidence="1 7">Multi-pass membrane protein</topology>
    </subcellularLocation>
</comment>
<sequence>MDLLTHLTELLRGSLGSPWLWLVVFAVAGLDALLPFMPSEGTVIAVAVLLAGQDDHAGLLLLVLVTAVGALAGDCLGHLVGRTAGPHVVARLQRGEKGRRRYAWARERVDRHAVLLIVAARYLPGGRVAAGLATGSMRYPIGRFVALDALGCVLWAVYSVVIGYVGGAGFADRPLLGLLVAFGVGLLMVGVLAGVRRAARSGRQATEDDDQPCQRTHTVT</sequence>
<dbReference type="OrthoDB" id="162303at2"/>
<keyword evidence="6 7" id="KW-0472">Membrane</keyword>
<feature type="transmembrane region" description="Helical" evidence="7">
    <location>
        <begin position="144"/>
        <end position="164"/>
    </location>
</feature>
<accession>A0A4V2EMB3</accession>
<comment type="similarity">
    <text evidence="2 7">Belongs to the DedA family.</text>
</comment>
<comment type="caution">
    <text evidence="9">The sequence shown here is derived from an EMBL/GenBank/DDBJ whole genome shotgun (WGS) entry which is preliminary data.</text>
</comment>
<keyword evidence="5 7" id="KW-1133">Transmembrane helix</keyword>
<dbReference type="InterPro" id="IPR032816">
    <property type="entry name" value="VTT_dom"/>
</dbReference>
<evidence type="ECO:0000313" key="10">
    <source>
        <dbReference type="Proteomes" id="UP000292003"/>
    </source>
</evidence>
<keyword evidence="3 7" id="KW-1003">Cell membrane</keyword>
<dbReference type="GO" id="GO:0005886">
    <property type="term" value="C:plasma membrane"/>
    <property type="evidence" value="ECO:0007669"/>
    <property type="project" value="UniProtKB-SubCell"/>
</dbReference>
<dbReference type="EMBL" id="SFCC01000004">
    <property type="protein sequence ID" value="RZQ64465.1"/>
    <property type="molecule type" value="Genomic_DNA"/>
</dbReference>
<evidence type="ECO:0000256" key="5">
    <source>
        <dbReference type="ARBA" id="ARBA00022989"/>
    </source>
</evidence>
<proteinExistence type="inferred from homology"/>
<feature type="transmembrane region" description="Helical" evidence="7">
    <location>
        <begin position="57"/>
        <end position="81"/>
    </location>
</feature>
<keyword evidence="10" id="KW-1185">Reference proteome</keyword>
<dbReference type="Pfam" id="PF09335">
    <property type="entry name" value="VTT_dom"/>
    <property type="match status" value="1"/>
</dbReference>
<evidence type="ECO:0000256" key="6">
    <source>
        <dbReference type="ARBA" id="ARBA00023136"/>
    </source>
</evidence>
<keyword evidence="4 7" id="KW-0812">Transmembrane</keyword>
<evidence type="ECO:0000256" key="2">
    <source>
        <dbReference type="ARBA" id="ARBA00010792"/>
    </source>
</evidence>
<protein>
    <submittedName>
        <fullName evidence="9">DedA family protein</fullName>
    </submittedName>
</protein>